<evidence type="ECO:0000256" key="11">
    <source>
        <dbReference type="HAMAP-Rule" id="MF_00415"/>
    </source>
</evidence>
<keyword evidence="14" id="KW-0282">Flagellum</keyword>
<sequence>MFTSLWQKLAIAAAALSLAACASAPQPTPMPDDPYYAPMMPEEQVEPAVPNGSLFRGQAVNGLYSDIKARNLGDIITVQLQEQTTASKSANTGTSRNTNIDLPSPTLFGREVRVAGNPLSAQINGGSDFSGASSADQSNQLQGEITVTVIRVLPNGNLIVRGEKWLTLNNGQEYVRLTGIIRPQDVRSDNTIQSNRVANARIEYSGTGSLANAQREGWLTRFFNGPIWPF</sequence>
<dbReference type="GO" id="GO:0003774">
    <property type="term" value="F:cytoskeletal motor activity"/>
    <property type="evidence" value="ECO:0007669"/>
    <property type="project" value="InterPro"/>
</dbReference>
<dbReference type="RefSeq" id="WP_111568509.1">
    <property type="nucleotide sequence ID" value="NZ_PIPK01000003.1"/>
</dbReference>
<dbReference type="InterPro" id="IPR000527">
    <property type="entry name" value="Flag_Lring"/>
</dbReference>
<dbReference type="AlphaFoldDB" id="A0A327X3D0"/>
<dbReference type="GO" id="GO:0009279">
    <property type="term" value="C:cell outer membrane"/>
    <property type="evidence" value="ECO:0007669"/>
    <property type="project" value="UniProtKB-SubCell"/>
</dbReference>
<dbReference type="HAMAP" id="MF_00415">
    <property type="entry name" value="FlgH"/>
    <property type="match status" value="1"/>
</dbReference>
<keyword evidence="6 11" id="KW-0472">Membrane</keyword>
<dbReference type="GO" id="GO:0071973">
    <property type="term" value="P:bacterial-type flagellum-dependent cell motility"/>
    <property type="evidence" value="ECO:0007669"/>
    <property type="project" value="InterPro"/>
</dbReference>
<feature type="region of interest" description="Disordered" evidence="12">
    <location>
        <begin position="85"/>
        <end position="105"/>
    </location>
</feature>
<keyword evidence="17" id="KW-1185">Reference proteome</keyword>
<keyword evidence="7" id="KW-0564">Palmitate</keyword>
<evidence type="ECO:0000313" key="14">
    <source>
        <dbReference type="EMBL" id="RAK00722.1"/>
    </source>
</evidence>
<gene>
    <name evidence="11" type="primary">flgH</name>
    <name evidence="14" type="ORF">B0I24_102147</name>
    <name evidence="15" type="ORF">CWE07_04845</name>
</gene>
<dbReference type="OrthoDB" id="9789463at2"/>
<evidence type="ECO:0000313" key="16">
    <source>
        <dbReference type="Proteomes" id="UP000249203"/>
    </source>
</evidence>
<reference evidence="14 16" key="2">
    <citation type="submission" date="2018-06" db="EMBL/GenBank/DDBJ databases">
        <title>Genomic Encyclopedia of Type Strains, Phase III (KMG-III): the genomes of soil and plant-associated and newly described type strains.</title>
        <authorList>
            <person name="Whitman W."/>
        </authorList>
    </citation>
    <scope>NUCLEOTIDE SEQUENCE [LARGE SCALE GENOMIC DNA]</scope>
    <source>
        <strain evidence="14 16">CGMCC 1.15366</strain>
    </source>
</reference>
<comment type="similarity">
    <text evidence="3 11">Belongs to the FlgH family.</text>
</comment>
<evidence type="ECO:0000256" key="6">
    <source>
        <dbReference type="ARBA" id="ARBA00023136"/>
    </source>
</evidence>
<comment type="caution">
    <text evidence="14">The sequence shown here is derived from an EMBL/GenBank/DDBJ whole genome shotgun (WGS) entry which is preliminary data.</text>
</comment>
<keyword evidence="10" id="KW-0449">Lipoprotein</keyword>
<protein>
    <recommendedName>
        <fullName evidence="11">Flagellar L-ring protein</fullName>
    </recommendedName>
    <alternativeName>
        <fullName evidence="11">Basal body L-ring protein</fullName>
    </alternativeName>
</protein>
<comment type="function">
    <text evidence="1 11">Assembles around the rod to form the L-ring and probably protects the motor/basal body from shearing forces during rotation.</text>
</comment>
<evidence type="ECO:0000256" key="9">
    <source>
        <dbReference type="ARBA" id="ARBA00023237"/>
    </source>
</evidence>
<feature type="signal peptide" evidence="13">
    <location>
        <begin position="1"/>
        <end position="24"/>
    </location>
</feature>
<comment type="subunit">
    <text evidence="4 11">The basal body constitutes a major portion of the flagellar organelle and consists of four rings (L,P,S, and M) mounted on a central rod.</text>
</comment>
<feature type="compositionally biased region" description="Polar residues" evidence="12">
    <location>
        <begin position="85"/>
        <end position="101"/>
    </location>
</feature>
<dbReference type="NCBIfam" id="NF001304">
    <property type="entry name" value="PRK00249.1-4"/>
    <property type="match status" value="1"/>
</dbReference>
<evidence type="ECO:0000256" key="1">
    <source>
        <dbReference type="ARBA" id="ARBA00002591"/>
    </source>
</evidence>
<proteinExistence type="inferred from homology"/>
<reference evidence="15 17" key="1">
    <citation type="journal article" date="2018" name="Front. Microbiol.">
        <title>Genome-Based Analysis Reveals the Taxonomy and Diversity of the Family Idiomarinaceae.</title>
        <authorList>
            <person name="Liu Y."/>
            <person name="Lai Q."/>
            <person name="Shao Z."/>
        </authorList>
    </citation>
    <scope>NUCLEOTIDE SEQUENCE [LARGE SCALE GENOMIC DNA]</scope>
    <source>
        <strain evidence="15 17">CF12-14</strain>
    </source>
</reference>
<dbReference type="EMBL" id="QLMD01000002">
    <property type="protein sequence ID" value="RAK00722.1"/>
    <property type="molecule type" value="Genomic_DNA"/>
</dbReference>
<dbReference type="Pfam" id="PF02107">
    <property type="entry name" value="FlgH"/>
    <property type="match status" value="1"/>
</dbReference>
<evidence type="ECO:0000256" key="13">
    <source>
        <dbReference type="SAM" id="SignalP"/>
    </source>
</evidence>
<keyword evidence="14" id="KW-0966">Cell projection</keyword>
<evidence type="ECO:0000313" key="15">
    <source>
        <dbReference type="EMBL" id="RUO27279.1"/>
    </source>
</evidence>
<keyword evidence="8 11" id="KW-0975">Bacterial flagellum</keyword>
<evidence type="ECO:0000256" key="2">
    <source>
        <dbReference type="ARBA" id="ARBA00004635"/>
    </source>
</evidence>
<comment type="subcellular location">
    <subcellularLocation>
        <location evidence="11">Cell outer membrane</location>
    </subcellularLocation>
    <subcellularLocation>
        <location evidence="11">Bacterial flagellum basal body</location>
    </subcellularLocation>
    <subcellularLocation>
        <location evidence="2">Membrane</location>
        <topology evidence="2">Lipid-anchor</topology>
    </subcellularLocation>
</comment>
<dbReference type="GO" id="GO:0009427">
    <property type="term" value="C:bacterial-type flagellum basal body, distal rod, L ring"/>
    <property type="evidence" value="ECO:0007669"/>
    <property type="project" value="InterPro"/>
</dbReference>
<dbReference type="PANTHER" id="PTHR34933:SF1">
    <property type="entry name" value="FLAGELLAR L-RING PROTEIN"/>
    <property type="match status" value="1"/>
</dbReference>
<dbReference type="Proteomes" id="UP000287865">
    <property type="component" value="Unassembled WGS sequence"/>
</dbReference>
<keyword evidence="9 11" id="KW-0998">Cell outer membrane</keyword>
<dbReference type="Proteomes" id="UP000249203">
    <property type="component" value="Unassembled WGS sequence"/>
</dbReference>
<name>A0A327X3D0_9GAMM</name>
<feature type="chain" id="PRO_5016389162" description="Flagellar L-ring protein" evidence="13">
    <location>
        <begin position="25"/>
        <end position="230"/>
    </location>
</feature>
<evidence type="ECO:0000256" key="5">
    <source>
        <dbReference type="ARBA" id="ARBA00022729"/>
    </source>
</evidence>
<evidence type="ECO:0000256" key="7">
    <source>
        <dbReference type="ARBA" id="ARBA00023139"/>
    </source>
</evidence>
<dbReference type="PRINTS" id="PR01008">
    <property type="entry name" value="FLGLRINGFLGH"/>
</dbReference>
<keyword evidence="14" id="KW-0969">Cilium</keyword>
<accession>A0A327X3D0</accession>
<evidence type="ECO:0000313" key="17">
    <source>
        <dbReference type="Proteomes" id="UP000287865"/>
    </source>
</evidence>
<evidence type="ECO:0000256" key="12">
    <source>
        <dbReference type="SAM" id="MobiDB-lite"/>
    </source>
</evidence>
<evidence type="ECO:0000256" key="8">
    <source>
        <dbReference type="ARBA" id="ARBA00023143"/>
    </source>
</evidence>
<keyword evidence="5 13" id="KW-0732">Signal</keyword>
<dbReference type="NCBIfam" id="NF009338">
    <property type="entry name" value="PRK12698.1"/>
    <property type="match status" value="1"/>
</dbReference>
<evidence type="ECO:0000256" key="3">
    <source>
        <dbReference type="ARBA" id="ARBA00006929"/>
    </source>
</evidence>
<evidence type="ECO:0000256" key="4">
    <source>
        <dbReference type="ARBA" id="ARBA00011439"/>
    </source>
</evidence>
<evidence type="ECO:0000256" key="10">
    <source>
        <dbReference type="ARBA" id="ARBA00023288"/>
    </source>
</evidence>
<dbReference type="EMBL" id="PIPK01000003">
    <property type="protein sequence ID" value="RUO27279.1"/>
    <property type="molecule type" value="Genomic_DNA"/>
</dbReference>
<organism evidence="14 16">
    <name type="scientific">Aliidiomarina maris</name>
    <dbReference type="NCBI Taxonomy" id="531312"/>
    <lineage>
        <taxon>Bacteria</taxon>
        <taxon>Pseudomonadati</taxon>
        <taxon>Pseudomonadota</taxon>
        <taxon>Gammaproteobacteria</taxon>
        <taxon>Alteromonadales</taxon>
        <taxon>Idiomarinaceae</taxon>
        <taxon>Aliidiomarina</taxon>
    </lineage>
</organism>
<dbReference type="PANTHER" id="PTHR34933">
    <property type="entry name" value="FLAGELLAR L-RING PROTEIN"/>
    <property type="match status" value="1"/>
</dbReference>